<evidence type="ECO:0000256" key="1">
    <source>
        <dbReference type="ARBA" id="ARBA00022614"/>
    </source>
</evidence>
<evidence type="ECO:0000256" key="3">
    <source>
        <dbReference type="SAM" id="Coils"/>
    </source>
</evidence>
<feature type="compositionally biased region" description="Polar residues" evidence="4">
    <location>
        <begin position="816"/>
        <end position="832"/>
    </location>
</feature>
<dbReference type="SMART" id="SM00365">
    <property type="entry name" value="LRR_SD22"/>
    <property type="match status" value="4"/>
</dbReference>
<feature type="coiled-coil region" evidence="3">
    <location>
        <begin position="1491"/>
        <end position="1672"/>
    </location>
</feature>
<feature type="compositionally biased region" description="Polar residues" evidence="4">
    <location>
        <begin position="1899"/>
        <end position="1917"/>
    </location>
</feature>
<feature type="compositionally biased region" description="Basic and acidic residues" evidence="4">
    <location>
        <begin position="700"/>
        <end position="726"/>
    </location>
</feature>
<feature type="coiled-coil region" evidence="3">
    <location>
        <begin position="264"/>
        <end position="338"/>
    </location>
</feature>
<feature type="region of interest" description="Disordered" evidence="4">
    <location>
        <begin position="808"/>
        <end position="838"/>
    </location>
</feature>
<evidence type="ECO:0000313" key="5">
    <source>
        <dbReference type="EMBL" id="CAF1283593.1"/>
    </source>
</evidence>
<dbReference type="InterPro" id="IPR001611">
    <property type="entry name" value="Leu-rich_rpt"/>
</dbReference>
<organism evidence="5 7">
    <name type="scientific">Rotaria sordida</name>
    <dbReference type="NCBI Taxonomy" id="392033"/>
    <lineage>
        <taxon>Eukaryota</taxon>
        <taxon>Metazoa</taxon>
        <taxon>Spiralia</taxon>
        <taxon>Gnathifera</taxon>
        <taxon>Rotifera</taxon>
        <taxon>Eurotatoria</taxon>
        <taxon>Bdelloidea</taxon>
        <taxon>Philodinida</taxon>
        <taxon>Philodinidae</taxon>
        <taxon>Rotaria</taxon>
    </lineage>
</organism>
<dbReference type="Gene3D" id="3.80.10.10">
    <property type="entry name" value="Ribonuclease Inhibitor"/>
    <property type="match status" value="2"/>
</dbReference>
<feature type="coiled-coil region" evidence="3">
    <location>
        <begin position="495"/>
        <end position="529"/>
    </location>
</feature>
<feature type="coiled-coil region" evidence="3">
    <location>
        <begin position="1933"/>
        <end position="1967"/>
    </location>
</feature>
<feature type="coiled-coil region" evidence="3">
    <location>
        <begin position="1774"/>
        <end position="1808"/>
    </location>
</feature>
<feature type="compositionally biased region" description="Acidic residues" evidence="4">
    <location>
        <begin position="40"/>
        <end position="54"/>
    </location>
</feature>
<feature type="coiled-coil region" evidence="3">
    <location>
        <begin position="1209"/>
        <end position="1250"/>
    </location>
</feature>
<dbReference type="InterPro" id="IPR032675">
    <property type="entry name" value="LRR_dom_sf"/>
</dbReference>
<feature type="coiled-coil region" evidence="3">
    <location>
        <begin position="1279"/>
        <end position="1306"/>
    </location>
</feature>
<dbReference type="PANTHER" id="PTHR18849:SF0">
    <property type="entry name" value="CILIA- AND FLAGELLA-ASSOCIATED PROTEIN 410-RELATED"/>
    <property type="match status" value="1"/>
</dbReference>
<keyword evidence="1" id="KW-0433">Leucine-rich repeat</keyword>
<feature type="coiled-coil region" evidence="3">
    <location>
        <begin position="1700"/>
        <end position="1734"/>
    </location>
</feature>
<feature type="compositionally biased region" description="Polar residues" evidence="4">
    <location>
        <begin position="71"/>
        <end position="83"/>
    </location>
</feature>
<feature type="compositionally biased region" description="Acidic residues" evidence="4">
    <location>
        <begin position="746"/>
        <end position="759"/>
    </location>
</feature>
<keyword evidence="3" id="KW-0175">Coiled coil</keyword>
<dbReference type="PROSITE" id="PS51450">
    <property type="entry name" value="LRR"/>
    <property type="match status" value="3"/>
</dbReference>
<dbReference type="Pfam" id="PF14580">
    <property type="entry name" value="LRR_9"/>
    <property type="match status" value="1"/>
</dbReference>
<dbReference type="PANTHER" id="PTHR18849">
    <property type="entry name" value="LEUCINE RICH REPEAT PROTEIN"/>
    <property type="match status" value="1"/>
</dbReference>
<evidence type="ECO:0000313" key="6">
    <source>
        <dbReference type="EMBL" id="CAF3647901.1"/>
    </source>
</evidence>
<dbReference type="SUPFAM" id="SSF52058">
    <property type="entry name" value="L domain-like"/>
    <property type="match status" value="1"/>
</dbReference>
<feature type="region of interest" description="Disordered" evidence="4">
    <location>
        <begin position="700"/>
        <end position="766"/>
    </location>
</feature>
<dbReference type="InterPro" id="IPR003591">
    <property type="entry name" value="Leu-rich_rpt_typical-subtyp"/>
</dbReference>
<dbReference type="Proteomes" id="UP000663882">
    <property type="component" value="Unassembled WGS sequence"/>
</dbReference>
<dbReference type="EMBL" id="CAJNOO010002611">
    <property type="protein sequence ID" value="CAF1283593.1"/>
    <property type="molecule type" value="Genomic_DNA"/>
</dbReference>
<evidence type="ECO:0000313" key="7">
    <source>
        <dbReference type="Proteomes" id="UP000663882"/>
    </source>
</evidence>
<dbReference type="SUPFAM" id="SSF57997">
    <property type="entry name" value="Tropomyosin"/>
    <property type="match status" value="1"/>
</dbReference>
<proteinExistence type="predicted"/>
<dbReference type="OrthoDB" id="433501at2759"/>
<sequence>MEIERNDRRSPDGRHSESISSPTMSHDSALPATPTLQYADLDDDDDDDDNDDDTNVSSQSRSKSTDGRVSRINSASQPFTTTTTSVDRLKHGIRYITDGFIRKITKQNNVTRIHSLNFNNLRDKKIRYIENLQTLINLENLDLSNNLIEKIDGLKTLKKLKSLSLANNFINTIINLEDLSRLENLNFHHNQIHTIPIWFGKKLTSLKILNLSNNHISSFDQIARLRTLYELRELHLQGNSIEQNENYRLLVISYVPSLQRLDGIDINENERKQAKEQFIQQEVQNLLHELERRDNECRRLNTQAINSGQQLEITSDKLQTVENKSLIQAKEIKDLQERLTVSEELLQRKTSLLHQACEKQCKLEQELAFYKIDLKFDRLDFSKHLNQKSNLKQRTINDSPFTTIKFNNNIEDEDDIKLTMIDEQQQQRSKSTIQWQTAEVKRILGSTPDGKFLRAEDEIIHNEKLLQLAFNMSELTFLQAKQQTIEDRLQIATQKKESHAVIEHLSDDLNNLQTEMMNKISDVQELKLVLSGLRADEGHGLSTDLEQVNIELKLDEIVRQHVIKLKQQSIIQPQEYDVVNESTFEQALTEAISLSGVHAHDRCSETATSPRVQLLEYTSANNVEQFRTKEISEQEAQNKIIELQIALEREQNQAREHINQIEEMAEREKQRILRHLEDEKRFTRDIIIKSETMIEQLKRELSSERKHKTDEQKTRDALRDIYKKISPDQGKTLSKSTKNETNIKDNDDDDDDDDDDDNDESRLDGETTVYHRDDLFLASTPRDRSLLTGRNEYSDSNALRRQLEEQLQDDNDESLLNDQKLKSNLTTGTTYSYLPPTPKRRINTKFHSNELSSSFDKTQPTIMKIDPTLNDGDEEENDLLYRLHGFVKTGQAYTSGLGDFARTTGNDSGYSSQQTGRENNIENAKLESLLSTKPFHIYNKCLIDPEQFNREYTVGVFTTNTGQQSRYCDKSKVGNVTLYPTPEGYMLGPHSVTVSPETFPIYANVSPTQSLTHTDSQFFACVNIPPDGLSSNRPLSTSRHNPDEVRLQGPVIFRQDTILKSENVSPVSVKIRSLKFPQVEKSTMTDPDAIRREIDRTSDEIDYLKLKLQHKENHLQHNDQLHLLRDTLEQQIREIERVKILHQDLLNSGRDNEENILDLSQQIQRIQQNVHGYLRPTLLRLVDDTSRINTGKLIPLTNDDHWICNVPRHADLEQIIADLEVKMDEQQQELANLKHENRRLERSLIKKTIKIDALDLASSRKRSRSIADSAETDSLQDDIFVLEQQLVRKQREITLAQEQLKQMTSLSQNVIHDLKTARQRHTITKRETKGLEQKIEYLTRKLYKLTSDTKQAEESYAKTTTNIQLMNKEQVKLEKIVDEKRALSIVLDEQLRSSLNSFNSLLNSSIKCLQELTSTTRIIDDEFHFNSLPPPPSLQINPISSNLAPDEIQRQISHIISENHRILSRYHSILQQQKQKSILLKNELTEKETILVNVKSDLDAYNEQIRKNAKELLQDKNVLEELERVKELKSDKLAELDRLIERRQTQERQAQQELEQLTNDQQRLKKQYKDILSEHDQLQHTIEADRQVLNEMKNESTRLREQIKSFLDDKETLDETCDLLAKKCEALHNECKEKENNLPILISQIDEKLTVCKNLEDEIKKLKTDKTRCLEEVTEMKIKIEKKRIELEHSPHDIEFEHRNEELKQRIKRNEQDLDRLNSDIDERNRTLNELNTMIAYAKNIMKNIQPNENRRNYKHSSSSDFSIVDQRHQQENTAYYETKIQRLTKALDDKEQELRSLNMQLITTKDELLQMQYKVQNQESNADGIRNSMQIELDKLRHWLQIYENRKAMLRPQYHETLKELELKLHEQEMFFRKQIKDLDSEMKKKYHGKPSDDSGFLSDTTLYDNRISPTNDTNDTSMLREQIQNIFSQHVQELDKCNTKYKTNLSNLKNRLHELENSATTTNRLDS</sequence>
<comment type="caution">
    <text evidence="5">The sequence shown here is derived from an EMBL/GenBank/DDBJ whole genome shotgun (WGS) entry which is preliminary data.</text>
</comment>
<accession>A0A815CGX5</accession>
<feature type="region of interest" description="Disordered" evidence="4">
    <location>
        <begin position="1"/>
        <end position="83"/>
    </location>
</feature>
<evidence type="ECO:0000256" key="2">
    <source>
        <dbReference type="ARBA" id="ARBA00022737"/>
    </source>
</evidence>
<protein>
    <recommendedName>
        <fullName evidence="8">Centriolin</fullName>
    </recommendedName>
</protein>
<feature type="region of interest" description="Disordered" evidence="4">
    <location>
        <begin position="1886"/>
        <end position="1917"/>
    </location>
</feature>
<dbReference type="Proteomes" id="UP000663823">
    <property type="component" value="Unassembled WGS sequence"/>
</dbReference>
<evidence type="ECO:0000256" key="4">
    <source>
        <dbReference type="SAM" id="MobiDB-lite"/>
    </source>
</evidence>
<dbReference type="SMART" id="SM00369">
    <property type="entry name" value="LRR_TYP"/>
    <property type="match status" value="3"/>
</dbReference>
<name>A0A815CGX5_9BILA</name>
<feature type="compositionally biased region" description="Basic and acidic residues" evidence="4">
    <location>
        <begin position="1"/>
        <end position="17"/>
    </location>
</feature>
<evidence type="ECO:0008006" key="8">
    <source>
        <dbReference type="Google" id="ProtNLM"/>
    </source>
</evidence>
<reference evidence="5" key="1">
    <citation type="submission" date="2021-02" db="EMBL/GenBank/DDBJ databases">
        <authorList>
            <person name="Nowell W R."/>
        </authorList>
    </citation>
    <scope>NUCLEOTIDE SEQUENCE</scope>
</reference>
<dbReference type="EMBL" id="CAJOAX010000770">
    <property type="protein sequence ID" value="CAF3647901.1"/>
    <property type="molecule type" value="Genomic_DNA"/>
</dbReference>
<gene>
    <name evidence="6" type="ORF">OTI717_LOCUS9201</name>
    <name evidence="5" type="ORF">RFH988_LOCUS28830</name>
</gene>
<keyword evidence="2" id="KW-0677">Repeat</keyword>